<sequence>MRFFVEYNNAWWFALITGVTVPMISYDPATDSGAIVLDIHYEQDTLRAMQHVHFGDGVINRIRTYASNTFFTLPRPLVELDRYGNSIWLETGYDLAASLAAAETFLDTPAGRQFAGSAPTKPAVGRIRANLTELRARLGS</sequence>
<dbReference type="Proteomes" id="UP000460221">
    <property type="component" value="Unassembled WGS sequence"/>
</dbReference>
<organism evidence="1 2">
    <name type="scientific">Nakamurella alba</name>
    <dbReference type="NCBI Taxonomy" id="2665158"/>
    <lineage>
        <taxon>Bacteria</taxon>
        <taxon>Bacillati</taxon>
        <taxon>Actinomycetota</taxon>
        <taxon>Actinomycetes</taxon>
        <taxon>Nakamurellales</taxon>
        <taxon>Nakamurellaceae</taxon>
        <taxon>Nakamurella</taxon>
    </lineage>
</organism>
<comment type="caution">
    <text evidence="1">The sequence shown here is derived from an EMBL/GenBank/DDBJ whole genome shotgun (WGS) entry which is preliminary data.</text>
</comment>
<evidence type="ECO:0000313" key="2">
    <source>
        <dbReference type="Proteomes" id="UP000460221"/>
    </source>
</evidence>
<keyword evidence="2" id="KW-1185">Reference proteome</keyword>
<dbReference type="EMBL" id="WLYK01000003">
    <property type="protein sequence ID" value="MTD14361.1"/>
    <property type="molecule type" value="Genomic_DNA"/>
</dbReference>
<protein>
    <submittedName>
        <fullName evidence="1">Uncharacterized protein</fullName>
    </submittedName>
</protein>
<gene>
    <name evidence="1" type="ORF">GIS00_10410</name>
</gene>
<reference evidence="1 2" key="1">
    <citation type="submission" date="2019-11" db="EMBL/GenBank/DDBJ databases">
        <authorList>
            <person name="Jiang L.-Q."/>
        </authorList>
    </citation>
    <scope>NUCLEOTIDE SEQUENCE [LARGE SCALE GENOMIC DNA]</scope>
    <source>
        <strain evidence="1 2">YIM 132087</strain>
    </source>
</reference>
<accession>A0A7K1FJQ1</accession>
<proteinExistence type="predicted"/>
<dbReference type="AlphaFoldDB" id="A0A7K1FJQ1"/>
<name>A0A7K1FJQ1_9ACTN</name>
<evidence type="ECO:0000313" key="1">
    <source>
        <dbReference type="EMBL" id="MTD14361.1"/>
    </source>
</evidence>